<dbReference type="GeneID" id="54575023"/>
<reference evidence="1" key="1">
    <citation type="journal article" date="2020" name="Stud. Mycol.">
        <title>101 Dothideomycetes genomes: a test case for predicting lifestyles and emergence of pathogens.</title>
        <authorList>
            <person name="Haridas S."/>
            <person name="Albert R."/>
            <person name="Binder M."/>
            <person name="Bloem J."/>
            <person name="Labutti K."/>
            <person name="Salamov A."/>
            <person name="Andreopoulos B."/>
            <person name="Baker S."/>
            <person name="Barry K."/>
            <person name="Bills G."/>
            <person name="Bluhm B."/>
            <person name="Cannon C."/>
            <person name="Castanera R."/>
            <person name="Culley D."/>
            <person name="Daum C."/>
            <person name="Ezra D."/>
            <person name="Gonzalez J."/>
            <person name="Henrissat B."/>
            <person name="Kuo A."/>
            <person name="Liang C."/>
            <person name="Lipzen A."/>
            <person name="Lutzoni F."/>
            <person name="Magnuson J."/>
            <person name="Mondo S."/>
            <person name="Nolan M."/>
            <person name="Ohm R."/>
            <person name="Pangilinan J."/>
            <person name="Park H.-J."/>
            <person name="Ramirez L."/>
            <person name="Alfaro M."/>
            <person name="Sun H."/>
            <person name="Tritt A."/>
            <person name="Yoshinaga Y."/>
            <person name="Zwiers L.-H."/>
            <person name="Turgeon B."/>
            <person name="Goodwin S."/>
            <person name="Spatafora J."/>
            <person name="Crous P."/>
            <person name="Grigoriev I."/>
        </authorList>
    </citation>
    <scope>NUCLEOTIDE SEQUENCE</scope>
    <source>
        <strain evidence="1">CBS 122368</strain>
    </source>
</reference>
<sequence length="153" mass="16608">MAMVRAGIPLRFQAGLRAAESLTAFVYRILCSLPRLCRWRALSCLAHSSALALHHCATAVAVVNTLRLHQAHLKPSALASYRISLENHQAQFRSSPGTPFNRLFHPRKLPGDIIFPPLCREVEGAATKHPGTLSPPCLAIIGSVSLLASVRSL</sequence>
<name>A0A6A6IKD9_9PLEO</name>
<gene>
    <name evidence="1" type="ORF">BU26DRAFT_294566</name>
</gene>
<evidence type="ECO:0000313" key="2">
    <source>
        <dbReference type="Proteomes" id="UP000800094"/>
    </source>
</evidence>
<dbReference type="EMBL" id="ML987194">
    <property type="protein sequence ID" value="KAF2250030.1"/>
    <property type="molecule type" value="Genomic_DNA"/>
</dbReference>
<organism evidence="1 2">
    <name type="scientific">Trematosphaeria pertusa</name>
    <dbReference type="NCBI Taxonomy" id="390896"/>
    <lineage>
        <taxon>Eukaryota</taxon>
        <taxon>Fungi</taxon>
        <taxon>Dikarya</taxon>
        <taxon>Ascomycota</taxon>
        <taxon>Pezizomycotina</taxon>
        <taxon>Dothideomycetes</taxon>
        <taxon>Pleosporomycetidae</taxon>
        <taxon>Pleosporales</taxon>
        <taxon>Massarineae</taxon>
        <taxon>Trematosphaeriaceae</taxon>
        <taxon>Trematosphaeria</taxon>
    </lineage>
</organism>
<protein>
    <submittedName>
        <fullName evidence="1">Uncharacterized protein</fullName>
    </submittedName>
</protein>
<accession>A0A6A6IKD9</accession>
<dbReference type="AlphaFoldDB" id="A0A6A6IKD9"/>
<evidence type="ECO:0000313" key="1">
    <source>
        <dbReference type="EMBL" id="KAF2250030.1"/>
    </source>
</evidence>
<dbReference type="Proteomes" id="UP000800094">
    <property type="component" value="Unassembled WGS sequence"/>
</dbReference>
<keyword evidence="2" id="KW-1185">Reference proteome</keyword>
<proteinExistence type="predicted"/>
<dbReference type="RefSeq" id="XP_033685034.1">
    <property type="nucleotide sequence ID" value="XM_033821693.1"/>
</dbReference>